<organism evidence="1 2">
    <name type="scientific">Candidatus Staskawiczbacteria bacterium RIFCSPLOWO2_12_FULL_37_15</name>
    <dbReference type="NCBI Taxonomy" id="1802218"/>
    <lineage>
        <taxon>Bacteria</taxon>
        <taxon>Candidatus Staskawicziibacteriota</taxon>
    </lineage>
</organism>
<dbReference type="GO" id="GO:0006450">
    <property type="term" value="P:regulation of translational fidelity"/>
    <property type="evidence" value="ECO:0007669"/>
    <property type="project" value="InterPro"/>
</dbReference>
<dbReference type="AlphaFoldDB" id="A0A1G2IRA8"/>
<dbReference type="Gene3D" id="1.10.20.60">
    <property type="entry name" value="Glu-tRNAGln amidotransferase C subunit, N-terminal domain"/>
    <property type="match status" value="1"/>
</dbReference>
<reference evidence="1 2" key="1">
    <citation type="journal article" date="2016" name="Nat. Commun.">
        <title>Thousands of microbial genomes shed light on interconnected biogeochemical processes in an aquifer system.</title>
        <authorList>
            <person name="Anantharaman K."/>
            <person name="Brown C.T."/>
            <person name="Hug L.A."/>
            <person name="Sharon I."/>
            <person name="Castelle C.J."/>
            <person name="Probst A.J."/>
            <person name="Thomas B.C."/>
            <person name="Singh A."/>
            <person name="Wilkins M.J."/>
            <person name="Karaoz U."/>
            <person name="Brodie E.L."/>
            <person name="Williams K.H."/>
            <person name="Hubbard S.S."/>
            <person name="Banfield J.F."/>
        </authorList>
    </citation>
    <scope>NUCLEOTIDE SEQUENCE [LARGE SCALE GENOMIC DNA]</scope>
</reference>
<dbReference type="Pfam" id="PF02686">
    <property type="entry name" value="GatC"/>
    <property type="match status" value="1"/>
</dbReference>
<evidence type="ECO:0000313" key="2">
    <source>
        <dbReference type="Proteomes" id="UP000178632"/>
    </source>
</evidence>
<dbReference type="InterPro" id="IPR036113">
    <property type="entry name" value="Asp/Glu-ADT_sf_sub_c"/>
</dbReference>
<dbReference type="NCBIfam" id="TIGR00135">
    <property type="entry name" value="gatC"/>
    <property type="match status" value="1"/>
</dbReference>
<dbReference type="SUPFAM" id="SSF141000">
    <property type="entry name" value="Glu-tRNAGln amidotransferase C subunit"/>
    <property type="match status" value="1"/>
</dbReference>
<accession>A0A1G2IRA8</accession>
<sequence length="94" mass="10885">MISKDEVKRIAKLARLELTDIEITKMQKDLSAILDYFNWLKKAPKIKTGGERVFAENSALRRDEAIPQRREVVEKIIASVPDKKDDYIKVKTIL</sequence>
<name>A0A1G2IRA8_9BACT</name>
<evidence type="ECO:0008006" key="3">
    <source>
        <dbReference type="Google" id="ProtNLM"/>
    </source>
</evidence>
<proteinExistence type="predicted"/>
<protein>
    <recommendedName>
        <fullName evidence="3">Aspartyl/glutamyl-tRNA(Asn/Gln) amidotransferase subunit C</fullName>
    </recommendedName>
</protein>
<dbReference type="EMBL" id="MHPE01000017">
    <property type="protein sequence ID" value="OGZ77077.1"/>
    <property type="molecule type" value="Genomic_DNA"/>
</dbReference>
<evidence type="ECO:0000313" key="1">
    <source>
        <dbReference type="EMBL" id="OGZ77077.1"/>
    </source>
</evidence>
<gene>
    <name evidence="1" type="ORF">A3G45_02565</name>
</gene>
<dbReference type="InterPro" id="IPR003837">
    <property type="entry name" value="GatC"/>
</dbReference>
<comment type="caution">
    <text evidence="1">The sequence shown here is derived from an EMBL/GenBank/DDBJ whole genome shotgun (WGS) entry which is preliminary data.</text>
</comment>
<dbReference type="Proteomes" id="UP000178632">
    <property type="component" value="Unassembled WGS sequence"/>
</dbReference>